<dbReference type="GO" id="GO:0005886">
    <property type="term" value="C:plasma membrane"/>
    <property type="evidence" value="ECO:0007669"/>
    <property type="project" value="UniProtKB-SubCell"/>
</dbReference>
<evidence type="ECO:0000259" key="17">
    <source>
        <dbReference type="PROSITE" id="PS50011"/>
    </source>
</evidence>
<dbReference type="InterPro" id="IPR000742">
    <property type="entry name" value="EGF"/>
</dbReference>
<dbReference type="InterPro" id="IPR024171">
    <property type="entry name" value="SRK-like_kinase"/>
</dbReference>
<evidence type="ECO:0000313" key="21">
    <source>
        <dbReference type="EMBL" id="KAK9155996.1"/>
    </source>
</evidence>
<accession>A0AAP0PX64</accession>
<protein>
    <recommendedName>
        <fullName evidence="13">Receptor-like serine/threonine-protein kinase</fullName>
        <ecNumber evidence="13">2.7.11.1</ecNumber>
    </recommendedName>
</protein>
<dbReference type="Pfam" id="PF07714">
    <property type="entry name" value="PK_Tyr_Ser-Thr"/>
    <property type="match status" value="1"/>
</dbReference>
<evidence type="ECO:0000259" key="18">
    <source>
        <dbReference type="PROSITE" id="PS50026"/>
    </source>
</evidence>
<evidence type="ECO:0000256" key="9">
    <source>
        <dbReference type="ARBA" id="ARBA00023157"/>
    </source>
</evidence>
<keyword evidence="4 13" id="KW-0808">Transferase</keyword>
<dbReference type="PANTHER" id="PTHR27002">
    <property type="entry name" value="RECEPTOR-LIKE SERINE/THREONINE-PROTEIN KINASE SD1-8"/>
    <property type="match status" value="1"/>
</dbReference>
<keyword evidence="16" id="KW-0812">Transmembrane</keyword>
<evidence type="ECO:0000256" key="6">
    <source>
        <dbReference type="ARBA" id="ARBA00022741"/>
    </source>
</evidence>
<keyword evidence="3 13" id="KW-0723">Serine/threonine-protein kinase</keyword>
<keyword evidence="6 13" id="KW-0547">Nucleotide-binding</keyword>
<dbReference type="CDD" id="cd00028">
    <property type="entry name" value="B_lectin"/>
    <property type="match status" value="1"/>
</dbReference>
<evidence type="ECO:0000313" key="22">
    <source>
        <dbReference type="Proteomes" id="UP001417504"/>
    </source>
</evidence>
<evidence type="ECO:0000259" key="20">
    <source>
        <dbReference type="PROSITE" id="PS50948"/>
    </source>
</evidence>
<feature type="binding site" evidence="15">
    <location>
        <position position="523"/>
    </location>
    <ligand>
        <name>ATP</name>
        <dbReference type="ChEBI" id="CHEBI:30616"/>
    </ligand>
</feature>
<dbReference type="EC" id="2.7.11.1" evidence="13"/>
<keyword evidence="2" id="KW-1003">Cell membrane</keyword>
<comment type="catalytic activity">
    <reaction evidence="11 13">
        <text>L-threonyl-[protein] + ATP = O-phospho-L-threonyl-[protein] + ADP + H(+)</text>
        <dbReference type="Rhea" id="RHEA:46608"/>
        <dbReference type="Rhea" id="RHEA-COMP:11060"/>
        <dbReference type="Rhea" id="RHEA-COMP:11605"/>
        <dbReference type="ChEBI" id="CHEBI:15378"/>
        <dbReference type="ChEBI" id="CHEBI:30013"/>
        <dbReference type="ChEBI" id="CHEBI:30616"/>
        <dbReference type="ChEBI" id="CHEBI:61977"/>
        <dbReference type="ChEBI" id="CHEBI:456216"/>
        <dbReference type="EC" id="2.7.11.1"/>
    </reaction>
</comment>
<keyword evidence="22" id="KW-1185">Reference proteome</keyword>
<gene>
    <name evidence="21" type="ORF">Sjap_003476</name>
</gene>
<dbReference type="InterPro" id="IPR017441">
    <property type="entry name" value="Protein_kinase_ATP_BS"/>
</dbReference>
<dbReference type="CDD" id="cd14066">
    <property type="entry name" value="STKc_IRAK"/>
    <property type="match status" value="1"/>
</dbReference>
<evidence type="ECO:0000256" key="7">
    <source>
        <dbReference type="ARBA" id="ARBA00022777"/>
    </source>
</evidence>
<dbReference type="Gene3D" id="2.90.10.10">
    <property type="entry name" value="Bulb-type lectin domain"/>
    <property type="match status" value="1"/>
</dbReference>
<dbReference type="PROSITE" id="PS50948">
    <property type="entry name" value="PAN"/>
    <property type="match status" value="1"/>
</dbReference>
<evidence type="ECO:0000256" key="13">
    <source>
        <dbReference type="PIRNR" id="PIRNR000641"/>
    </source>
</evidence>
<comment type="caution">
    <text evidence="21">The sequence shown here is derived from an EMBL/GenBank/DDBJ whole genome shotgun (WGS) entry which is preliminary data.</text>
</comment>
<evidence type="ECO:0000256" key="3">
    <source>
        <dbReference type="ARBA" id="ARBA00022527"/>
    </source>
</evidence>
<comment type="subcellular location">
    <subcellularLocation>
        <location evidence="1">Cell membrane</location>
        <topology evidence="1">Single-pass type I membrane protein</topology>
    </subcellularLocation>
</comment>
<keyword evidence="5" id="KW-0732">Signal</keyword>
<dbReference type="Pfam" id="PF01453">
    <property type="entry name" value="B_lectin"/>
    <property type="match status" value="1"/>
</dbReference>
<reference evidence="21 22" key="1">
    <citation type="submission" date="2024-01" db="EMBL/GenBank/DDBJ databases">
        <title>Genome assemblies of Stephania.</title>
        <authorList>
            <person name="Yang L."/>
        </authorList>
    </citation>
    <scope>NUCLEOTIDE SEQUENCE [LARGE SCALE GENOMIC DNA]</scope>
    <source>
        <strain evidence="21">QJT</strain>
        <tissue evidence="21">Leaf</tissue>
    </source>
</reference>
<evidence type="ECO:0000256" key="11">
    <source>
        <dbReference type="ARBA" id="ARBA00047899"/>
    </source>
</evidence>
<dbReference type="AlphaFoldDB" id="A0AAP0PX64"/>
<feature type="domain" description="EGF-like" evidence="18">
    <location>
        <begin position="283"/>
        <end position="319"/>
    </location>
</feature>
<dbReference type="InterPro" id="IPR003609">
    <property type="entry name" value="Pan_app"/>
</dbReference>
<dbReference type="SMART" id="SM00473">
    <property type="entry name" value="PAN_AP"/>
    <property type="match status" value="1"/>
</dbReference>
<dbReference type="InterPro" id="IPR011009">
    <property type="entry name" value="Kinase-like_dom_sf"/>
</dbReference>
<dbReference type="PROSITE" id="PS50927">
    <property type="entry name" value="BULB_LECTIN"/>
    <property type="match status" value="1"/>
</dbReference>
<evidence type="ECO:0000256" key="5">
    <source>
        <dbReference type="ARBA" id="ARBA00022729"/>
    </source>
</evidence>
<evidence type="ECO:0000256" key="16">
    <source>
        <dbReference type="SAM" id="Phobius"/>
    </source>
</evidence>
<dbReference type="SUPFAM" id="SSF51110">
    <property type="entry name" value="alpha-D-mannose-specific plant lectins"/>
    <property type="match status" value="1"/>
</dbReference>
<feature type="transmembrane region" description="Helical" evidence="16">
    <location>
        <begin position="437"/>
        <end position="460"/>
    </location>
</feature>
<dbReference type="PROSITE" id="PS00108">
    <property type="entry name" value="PROTEIN_KINASE_ST"/>
    <property type="match status" value="1"/>
</dbReference>
<comment type="caution">
    <text evidence="14">Lacks conserved residue(s) required for the propagation of feature annotation.</text>
</comment>
<comment type="catalytic activity">
    <reaction evidence="12 13">
        <text>L-seryl-[protein] + ATP = O-phospho-L-seryl-[protein] + ADP + H(+)</text>
        <dbReference type="Rhea" id="RHEA:17989"/>
        <dbReference type="Rhea" id="RHEA-COMP:9863"/>
        <dbReference type="Rhea" id="RHEA-COMP:11604"/>
        <dbReference type="ChEBI" id="CHEBI:15378"/>
        <dbReference type="ChEBI" id="CHEBI:29999"/>
        <dbReference type="ChEBI" id="CHEBI:30616"/>
        <dbReference type="ChEBI" id="CHEBI:83421"/>
        <dbReference type="ChEBI" id="CHEBI:456216"/>
        <dbReference type="EC" id="2.7.11.1"/>
    </reaction>
</comment>
<feature type="domain" description="Protein kinase" evidence="17">
    <location>
        <begin position="495"/>
        <end position="777"/>
    </location>
</feature>
<sequence>MEKLKLVNHHQWRPLLTTLSVFFCIFMSISSISTTTDTLLANQSLTDGQTLISSDQTFELGFFSPGKSNNRYLGIWFKNSSSAVVWVANRANPISDSSGILTFQNGNLILLNGSKSETPVWSSNMNTTVASPAAQLLWTGNFVVRDGNSSNNSGRLVWRSFDYPVDTLLVGVNISRHKDLVSWTSRDDPSPGRYSFSVDTPRPSQLVLRNGSTTWFRSGPWNGLRFTGLSYFWLNPVFTPSFSSGAPETDLVYRRIVLSPSGKLERLSWNNQSRQWSVLYYVPNDVCDEYGFCGANGVCDMGKSPVCECLAGFMPKNWEEWGRMDWRGGCVRRTALENGGRDGFFQIQKSKLPDVLDYWTSSDMSLDGCKRECLRNVSCVAYANSDISEGGKGCIMWFGDLMDIKVLDPDGLQQLYLKLASSDIEALTSSGKKNIPMVLIVVLSVGVLIAILGVIGWYIIRRRRKKTEGERNTDDDDLDLPLYDWITIAAATGNFSSTNKIGEGGFGSVYKGKLVEGQEIAVKRLSMDSGQGITEFKNEVSLISKLQHRNLVKLLGCCIHGHEKLLIYEYMPNESLDYFIYDKERSNLLDWKKRFDIIMGVARGLLYLHQDSRLRIIHRDFKTSNILLDGELNPKISDFGMARILGGDQIEAKTKRVVGTYGYMSPEYALEGFFSTKSDVFSFGIVVLEIVSGKKNRGFGNSDEEHNLLGNTWTLWKEGKPMELMGNALESCIPSEVLKCIQVGLLCVQQLPKDRPTMSSVVSMLSSEMVSLPQPILPGYFTETSIGVVKGDSHSENGVTITLLGGR</sequence>
<dbReference type="GO" id="GO:0048544">
    <property type="term" value="P:recognition of pollen"/>
    <property type="evidence" value="ECO:0007669"/>
    <property type="project" value="InterPro"/>
</dbReference>
<dbReference type="Gene3D" id="3.30.200.20">
    <property type="entry name" value="Phosphorylase Kinase, domain 1"/>
    <property type="match status" value="1"/>
</dbReference>
<dbReference type="CDD" id="cd12087">
    <property type="entry name" value="TM_EGFR-like"/>
    <property type="match status" value="1"/>
</dbReference>
<dbReference type="SMART" id="SM00108">
    <property type="entry name" value="B_lectin"/>
    <property type="match status" value="1"/>
</dbReference>
<evidence type="ECO:0000256" key="12">
    <source>
        <dbReference type="ARBA" id="ARBA00048679"/>
    </source>
</evidence>
<dbReference type="FunFam" id="1.10.510.10:FF:000060">
    <property type="entry name" value="G-type lectin S-receptor-like serine/threonine-protein kinase"/>
    <property type="match status" value="1"/>
</dbReference>
<dbReference type="PROSITE" id="PS00107">
    <property type="entry name" value="PROTEIN_KINASE_ATP"/>
    <property type="match status" value="1"/>
</dbReference>
<keyword evidence="8 13" id="KW-0067">ATP-binding</keyword>
<feature type="domain" description="Bulb-type lectin" evidence="19">
    <location>
        <begin position="36"/>
        <end position="157"/>
    </location>
</feature>
<dbReference type="InterPro" id="IPR001480">
    <property type="entry name" value="Bulb-type_lectin_dom"/>
</dbReference>
<dbReference type="InterPro" id="IPR008271">
    <property type="entry name" value="Ser/Thr_kinase_AS"/>
</dbReference>
<keyword evidence="14" id="KW-0245">EGF-like domain</keyword>
<dbReference type="Pfam" id="PF08276">
    <property type="entry name" value="PAN_2"/>
    <property type="match status" value="1"/>
</dbReference>
<evidence type="ECO:0000256" key="14">
    <source>
        <dbReference type="PROSITE-ProRule" id="PRU00076"/>
    </source>
</evidence>
<dbReference type="InterPro" id="IPR036426">
    <property type="entry name" value="Bulb-type_lectin_dom_sf"/>
</dbReference>
<keyword evidence="7 13" id="KW-0418">Kinase</keyword>
<dbReference type="GO" id="GO:0005524">
    <property type="term" value="F:ATP binding"/>
    <property type="evidence" value="ECO:0007669"/>
    <property type="project" value="UniProtKB-UniRule"/>
</dbReference>
<keyword evidence="10" id="KW-0325">Glycoprotein</keyword>
<name>A0AAP0PX64_9MAGN</name>
<comment type="similarity">
    <text evidence="13">Belongs to the protein kinase superfamily. Ser/Thr protein kinase family.</text>
</comment>
<dbReference type="InterPro" id="IPR001245">
    <property type="entry name" value="Ser-Thr/Tyr_kinase_cat_dom"/>
</dbReference>
<dbReference type="EMBL" id="JBBNAE010000001">
    <property type="protein sequence ID" value="KAK9155996.1"/>
    <property type="molecule type" value="Genomic_DNA"/>
</dbReference>
<evidence type="ECO:0000256" key="8">
    <source>
        <dbReference type="ARBA" id="ARBA00022840"/>
    </source>
</evidence>
<dbReference type="GO" id="GO:0004674">
    <property type="term" value="F:protein serine/threonine kinase activity"/>
    <property type="evidence" value="ECO:0007669"/>
    <property type="project" value="UniProtKB-KW"/>
</dbReference>
<organism evidence="21 22">
    <name type="scientific">Stephania japonica</name>
    <dbReference type="NCBI Taxonomy" id="461633"/>
    <lineage>
        <taxon>Eukaryota</taxon>
        <taxon>Viridiplantae</taxon>
        <taxon>Streptophyta</taxon>
        <taxon>Embryophyta</taxon>
        <taxon>Tracheophyta</taxon>
        <taxon>Spermatophyta</taxon>
        <taxon>Magnoliopsida</taxon>
        <taxon>Ranunculales</taxon>
        <taxon>Menispermaceae</taxon>
        <taxon>Menispermoideae</taxon>
        <taxon>Cissampelideae</taxon>
        <taxon>Stephania</taxon>
    </lineage>
</organism>
<dbReference type="PROSITE" id="PS50026">
    <property type="entry name" value="EGF_3"/>
    <property type="match status" value="1"/>
</dbReference>
<keyword evidence="9" id="KW-1015">Disulfide bond</keyword>
<keyword evidence="16" id="KW-0472">Membrane</keyword>
<proteinExistence type="inferred from homology"/>
<evidence type="ECO:0000256" key="2">
    <source>
        <dbReference type="ARBA" id="ARBA00022475"/>
    </source>
</evidence>
<evidence type="ECO:0000256" key="15">
    <source>
        <dbReference type="PROSITE-ProRule" id="PRU10141"/>
    </source>
</evidence>
<dbReference type="FunFam" id="3.30.200.20:FF:000195">
    <property type="entry name" value="G-type lectin S-receptor-like serine/threonine-protein kinase"/>
    <property type="match status" value="1"/>
</dbReference>
<evidence type="ECO:0000259" key="19">
    <source>
        <dbReference type="PROSITE" id="PS50927"/>
    </source>
</evidence>
<dbReference type="FunFam" id="2.90.10.10:FF:000001">
    <property type="entry name" value="G-type lectin S-receptor-like serine/threonine-protein kinase"/>
    <property type="match status" value="1"/>
</dbReference>
<dbReference type="CDD" id="cd01098">
    <property type="entry name" value="PAN_AP_plant"/>
    <property type="match status" value="1"/>
</dbReference>
<evidence type="ECO:0000256" key="10">
    <source>
        <dbReference type="ARBA" id="ARBA00023180"/>
    </source>
</evidence>
<keyword evidence="16" id="KW-1133">Transmembrane helix</keyword>
<dbReference type="PANTHER" id="PTHR27002:SF1037">
    <property type="entry name" value="TYROSINE KINASE FAMILY PROTEIN"/>
    <property type="match status" value="1"/>
</dbReference>
<dbReference type="PIRSF" id="PIRSF000641">
    <property type="entry name" value="SRK"/>
    <property type="match status" value="1"/>
</dbReference>
<dbReference type="InterPro" id="IPR000858">
    <property type="entry name" value="S_locus_glycoprot_dom"/>
</dbReference>
<dbReference type="Gene3D" id="1.10.510.10">
    <property type="entry name" value="Transferase(Phosphotransferase) domain 1"/>
    <property type="match status" value="1"/>
</dbReference>
<feature type="domain" description="Apple" evidence="20">
    <location>
        <begin position="330"/>
        <end position="420"/>
    </location>
</feature>
<evidence type="ECO:0000256" key="1">
    <source>
        <dbReference type="ARBA" id="ARBA00004251"/>
    </source>
</evidence>
<dbReference type="Pfam" id="PF00954">
    <property type="entry name" value="S_locus_glycop"/>
    <property type="match status" value="1"/>
</dbReference>
<dbReference type="SUPFAM" id="SSF56112">
    <property type="entry name" value="Protein kinase-like (PK-like)"/>
    <property type="match status" value="1"/>
</dbReference>
<dbReference type="PROSITE" id="PS50011">
    <property type="entry name" value="PROTEIN_KINASE_DOM"/>
    <property type="match status" value="1"/>
</dbReference>
<evidence type="ECO:0000256" key="4">
    <source>
        <dbReference type="ARBA" id="ARBA00022679"/>
    </source>
</evidence>
<dbReference type="InterPro" id="IPR000719">
    <property type="entry name" value="Prot_kinase_dom"/>
</dbReference>
<dbReference type="Proteomes" id="UP001417504">
    <property type="component" value="Unassembled WGS sequence"/>
</dbReference>